<dbReference type="OrthoDB" id="10557935at2759"/>
<dbReference type="Proteomes" id="UP000054776">
    <property type="component" value="Unassembled WGS sequence"/>
</dbReference>
<organism evidence="2 3">
    <name type="scientific">Trichinella spiralis</name>
    <name type="common">Trichina worm</name>
    <dbReference type="NCBI Taxonomy" id="6334"/>
    <lineage>
        <taxon>Eukaryota</taxon>
        <taxon>Metazoa</taxon>
        <taxon>Ecdysozoa</taxon>
        <taxon>Nematoda</taxon>
        <taxon>Enoplea</taxon>
        <taxon>Dorylaimia</taxon>
        <taxon>Trichinellida</taxon>
        <taxon>Trichinellidae</taxon>
        <taxon>Trichinella</taxon>
    </lineage>
</organism>
<proteinExistence type="predicted"/>
<accession>A0A0V1C0F8</accession>
<feature type="region of interest" description="Disordered" evidence="1">
    <location>
        <begin position="86"/>
        <end position="111"/>
    </location>
</feature>
<reference evidence="2 3" key="1">
    <citation type="submission" date="2015-01" db="EMBL/GenBank/DDBJ databases">
        <title>Evolution of Trichinella species and genotypes.</title>
        <authorList>
            <person name="Korhonen P.K."/>
            <person name="Edoardo P."/>
            <person name="Giuseppe L.R."/>
            <person name="Gasser R.B."/>
        </authorList>
    </citation>
    <scope>NUCLEOTIDE SEQUENCE [LARGE SCALE GENOMIC DNA]</scope>
    <source>
        <strain evidence="2">ISS3</strain>
    </source>
</reference>
<sequence length="220" mass="23076">MRPVTNSRCRSGHRSLAAFPAAVPSRVWSLPGLRRSARPALAGPCHKPEGSQAPSSGCLSLVGLRFQLLQAEIPLSSIGAPAPHDCPGSRLEPPCRRGNSPPLGFRPARRRGHGWSGGLHSGWFERPRGLGGAGRAPVSGPIPSPPADGVAGDAADDIRPLHTGARCDIPSPGGQSSGTHSKRPFLGACLFDRLLDCPHPVGQEESTSYSSLSFVRRTNV</sequence>
<name>A0A0V1C0F8_TRISP</name>
<keyword evidence="3" id="KW-1185">Reference proteome</keyword>
<evidence type="ECO:0000313" key="2">
    <source>
        <dbReference type="EMBL" id="KRY42805.1"/>
    </source>
</evidence>
<dbReference type="AlphaFoldDB" id="A0A0V1C0F8"/>
<evidence type="ECO:0000256" key="1">
    <source>
        <dbReference type="SAM" id="MobiDB-lite"/>
    </source>
</evidence>
<comment type="caution">
    <text evidence="2">The sequence shown here is derived from an EMBL/GenBank/DDBJ whole genome shotgun (WGS) entry which is preliminary data.</text>
</comment>
<gene>
    <name evidence="2" type="ORF">T01_1749</name>
</gene>
<dbReference type="EMBL" id="JYDH01000003">
    <property type="protein sequence ID" value="KRY42805.1"/>
    <property type="molecule type" value="Genomic_DNA"/>
</dbReference>
<protein>
    <submittedName>
        <fullName evidence="2">Uncharacterized protein</fullName>
    </submittedName>
</protein>
<evidence type="ECO:0000313" key="3">
    <source>
        <dbReference type="Proteomes" id="UP000054776"/>
    </source>
</evidence>
<dbReference type="InParanoid" id="A0A0V1C0F8"/>